<protein>
    <submittedName>
        <fullName evidence="2">Uncharacterized protein</fullName>
    </submittedName>
</protein>
<feature type="transmembrane region" description="Helical" evidence="1">
    <location>
        <begin position="109"/>
        <end position="133"/>
    </location>
</feature>
<feature type="transmembrane region" description="Helical" evidence="1">
    <location>
        <begin position="22"/>
        <end position="42"/>
    </location>
</feature>
<gene>
    <name evidence="2" type="ORF">SI7747_02002670</name>
</gene>
<dbReference type="PANTHER" id="PTHR35307:SF3">
    <property type="entry name" value="DUF4220 DOMAIN-CONTAINING PROTEIN"/>
    <property type="match status" value="1"/>
</dbReference>
<dbReference type="Proteomes" id="UP001189122">
    <property type="component" value="Unassembled WGS sequence"/>
</dbReference>
<feature type="transmembrane region" description="Helical" evidence="1">
    <location>
        <begin position="241"/>
        <end position="267"/>
    </location>
</feature>
<keyword evidence="1" id="KW-0812">Transmembrane</keyword>
<dbReference type="EMBL" id="CACRZD030000002">
    <property type="protein sequence ID" value="CAA6656130.1"/>
    <property type="molecule type" value="Genomic_DNA"/>
</dbReference>
<proteinExistence type="predicted"/>
<dbReference type="AlphaFoldDB" id="A0A7I8IEA6"/>
<evidence type="ECO:0000256" key="1">
    <source>
        <dbReference type="SAM" id="Phobius"/>
    </source>
</evidence>
<feature type="transmembrane region" description="Helical" evidence="1">
    <location>
        <begin position="312"/>
        <end position="335"/>
    </location>
</feature>
<dbReference type="PANTHER" id="PTHR35307">
    <property type="entry name" value="PROTEIN, PUTATIVE-RELATED"/>
    <property type="match status" value="1"/>
</dbReference>
<feature type="transmembrane region" description="Helical" evidence="1">
    <location>
        <begin position="207"/>
        <end position="229"/>
    </location>
</feature>
<sequence>MHGCKADGDLDDSGFTRPMPLIGLYIASVSLVCAVLMGLDLVEGLRRRRFWFPSRFFSLNAATLTLLGHRHAGRWDQLTKLSGTVLVCTAMGNAMPSLGVKNCAFSDTFALVILVITVIANMVTEMSTGVIYVFWSEHIIVMSIMLVLLAITISSALFVSTTKHCLGKKYDFIRGEIGDDPEISVECLERCVEKYSLMAYASNSQHVLGRSATCAASGAFCFLAALVFVRAVTISLLGESWTTSVVLLSQALSIFIGTAAPVSRYLVSSRNQQMVGRSVVTVEEYWVGRLKAWRDSPLFRGVHQWSWTMNTLIAAQAAVVIFCNLVSLPSVWLVLCVTTLCRMCSSLGRQRRERDLEASEVSGGGRGAASDAKELSRFVLLLEGEDQLAAPIMRSGRWETQNSFKKGRKRRPMGLVDTLREHSSVGFRRVGEFGIISSDEAHQDLPEHNSWALPTVALASIVFLIPGVECGSVRSLLRGVGEGLKYVRLVDKHLDEHGLVNASEAADILWEKVDLFGVEAGEEGELVRGIGPEGVSGYYLQRIGRTIRQRDGKDLEPEGLFRWLCETIADVLGACLTNLPRVVLMECICSGEEEREEGVREAALLLGESRELLRFLEEKVEVDGHRYPHRDVRHRIDAWASRPEPDNHHI</sequence>
<evidence type="ECO:0000313" key="2">
    <source>
        <dbReference type="EMBL" id="CAA2616451.1"/>
    </source>
</evidence>
<name>A0A7I8IEA6_SPIIN</name>
<keyword evidence="1" id="KW-0472">Membrane</keyword>
<keyword evidence="3" id="KW-1185">Reference proteome</keyword>
<keyword evidence="1" id="KW-1133">Transmembrane helix</keyword>
<evidence type="ECO:0000313" key="3">
    <source>
        <dbReference type="Proteomes" id="UP001189122"/>
    </source>
</evidence>
<feature type="transmembrane region" description="Helical" evidence="1">
    <location>
        <begin position="139"/>
        <end position="159"/>
    </location>
</feature>
<reference evidence="2 3" key="1">
    <citation type="submission" date="2019-12" db="EMBL/GenBank/DDBJ databases">
        <authorList>
            <person name="Scholz U."/>
            <person name="Mascher M."/>
            <person name="Fiebig A."/>
        </authorList>
    </citation>
    <scope>NUCLEOTIDE SEQUENCE</scope>
</reference>
<organism evidence="2">
    <name type="scientific">Spirodela intermedia</name>
    <name type="common">Intermediate duckweed</name>
    <dbReference type="NCBI Taxonomy" id="51605"/>
    <lineage>
        <taxon>Eukaryota</taxon>
        <taxon>Viridiplantae</taxon>
        <taxon>Streptophyta</taxon>
        <taxon>Embryophyta</taxon>
        <taxon>Tracheophyta</taxon>
        <taxon>Spermatophyta</taxon>
        <taxon>Magnoliopsida</taxon>
        <taxon>Liliopsida</taxon>
        <taxon>Araceae</taxon>
        <taxon>Lemnoideae</taxon>
        <taxon>Spirodela</taxon>
    </lineage>
</organism>
<accession>A0A7I8IEA6</accession>
<dbReference type="EMBL" id="LR743589">
    <property type="protein sequence ID" value="CAA2616451.1"/>
    <property type="molecule type" value="Genomic_DNA"/>
</dbReference>